<name>A0A381Y3K5_9ZZZZ</name>
<reference evidence="1" key="1">
    <citation type="submission" date="2018-05" db="EMBL/GenBank/DDBJ databases">
        <authorList>
            <person name="Lanie J.A."/>
            <person name="Ng W.-L."/>
            <person name="Kazmierczak K.M."/>
            <person name="Andrzejewski T.M."/>
            <person name="Davidsen T.M."/>
            <person name="Wayne K.J."/>
            <person name="Tettelin H."/>
            <person name="Glass J.I."/>
            <person name="Rusch D."/>
            <person name="Podicherti R."/>
            <person name="Tsui H.-C.T."/>
            <person name="Winkler M.E."/>
        </authorList>
    </citation>
    <scope>NUCLEOTIDE SEQUENCE</scope>
</reference>
<sequence length="328" mass="37377">MAATKAHSKLVQQMTEAGSKFLESLSPDQKTKACFEYLDGERIFWYYPPMNRHGLALRDMEPNQRDLAFKLMSTGLTDRSYEQARQIIALEDVLGPLEKERGVKSFKRDPELYYFTIFGTPGGDDPWAWRAEGHHVSLHFSVWKGEIIAMTPFFFGANPAEVRKGPKNGLRILSHREDIAIDLMSNFDEGQKKKAIIYGSAPNDIITYNSSKVSLPVEEGLSISKMTGTQRAIIETLISEYINQVPEELAQKKFDELEKYGLENVHFAWGGATDASGEHYYRIHGGNFVVEFDNRQNGANHIHSVWRDVDNDFAEDVMRQHLLAYHVL</sequence>
<accession>A0A381Y3K5</accession>
<dbReference type="PANTHER" id="PTHR37489">
    <property type="entry name" value="DUF3500 DOMAIN-CONTAINING PROTEIN"/>
    <property type="match status" value="1"/>
</dbReference>
<dbReference type="Pfam" id="PF12006">
    <property type="entry name" value="DUF3500"/>
    <property type="match status" value="1"/>
</dbReference>
<evidence type="ECO:0008006" key="2">
    <source>
        <dbReference type="Google" id="ProtNLM"/>
    </source>
</evidence>
<dbReference type="InterPro" id="IPR021889">
    <property type="entry name" value="DUF3500"/>
</dbReference>
<dbReference type="AlphaFoldDB" id="A0A381Y3K5"/>
<proteinExistence type="predicted"/>
<evidence type="ECO:0000313" key="1">
    <source>
        <dbReference type="EMBL" id="SVA71696.1"/>
    </source>
</evidence>
<gene>
    <name evidence="1" type="ORF">METZ01_LOCUS124550</name>
</gene>
<protein>
    <recommendedName>
        <fullName evidence="2">DUF3500 domain-containing protein</fullName>
    </recommendedName>
</protein>
<dbReference type="EMBL" id="UINC01017329">
    <property type="protein sequence ID" value="SVA71696.1"/>
    <property type="molecule type" value="Genomic_DNA"/>
</dbReference>
<dbReference type="PANTHER" id="PTHR37489:SF1">
    <property type="entry name" value="DUF3500 DOMAIN-CONTAINING PROTEIN"/>
    <property type="match status" value="1"/>
</dbReference>
<organism evidence="1">
    <name type="scientific">marine metagenome</name>
    <dbReference type="NCBI Taxonomy" id="408172"/>
    <lineage>
        <taxon>unclassified sequences</taxon>
        <taxon>metagenomes</taxon>
        <taxon>ecological metagenomes</taxon>
    </lineage>
</organism>